<reference evidence="1" key="1">
    <citation type="journal article" date="2019" name="Mol. Phylogenet. Evol.">
        <title>Morphological evolution and classification of the red algal order Ceramiales inferred using plastid phylogenomics.</title>
        <authorList>
            <person name="Diaz-Tapia P."/>
            <person name="Pasella M.M."/>
            <person name="Verbruggen H."/>
            <person name="Maggs C.A."/>
        </authorList>
    </citation>
    <scope>NUCLEOTIDE SEQUENCE</scope>
    <source>
        <strain evidence="1">HV05551</strain>
    </source>
</reference>
<geneLocation type="plastid" evidence="1"/>
<name>A0A4D6WV49_9FLOR</name>
<evidence type="ECO:0000313" key="1">
    <source>
        <dbReference type="EMBL" id="QCI07256.1"/>
    </source>
</evidence>
<evidence type="ECO:0008006" key="2">
    <source>
        <dbReference type="Google" id="ProtNLM"/>
    </source>
</evidence>
<dbReference type="Pfam" id="PF10718">
    <property type="entry name" value="Ycf34"/>
    <property type="match status" value="1"/>
</dbReference>
<proteinExistence type="predicted"/>
<sequence length="74" mass="8729">MCICINCQHVKNCTTYKIILVQHNQPMLNKNSIIFTPHNTLIQININQTYYNIKLEWDLIECASFVEQPGFWLS</sequence>
<accession>A0A4D6WV49</accession>
<keyword evidence="1" id="KW-0934">Plastid</keyword>
<organism evidence="1">
    <name type="scientific">Hypnea pannosa</name>
    <dbReference type="NCBI Taxonomy" id="105607"/>
    <lineage>
        <taxon>Eukaryota</taxon>
        <taxon>Rhodophyta</taxon>
        <taxon>Florideophyceae</taxon>
        <taxon>Rhodymeniophycidae</taxon>
        <taxon>Gigartinales</taxon>
        <taxon>Hypneaceae</taxon>
        <taxon>Hypnea</taxon>
    </lineage>
</organism>
<dbReference type="EMBL" id="MK814680">
    <property type="protein sequence ID" value="QCI07256.1"/>
    <property type="molecule type" value="Genomic_DNA"/>
</dbReference>
<reference evidence="1" key="2">
    <citation type="submission" date="2019-04" db="EMBL/GenBank/DDBJ databases">
        <authorList>
            <person name="Pasella M."/>
        </authorList>
    </citation>
    <scope>NUCLEOTIDE SEQUENCE</scope>
    <source>
        <strain evidence="1">HV05551</strain>
    </source>
</reference>
<dbReference type="InterPro" id="IPR019656">
    <property type="entry name" value="Uncharacterised_Ycf34"/>
</dbReference>
<dbReference type="AlphaFoldDB" id="A0A4D6WV49"/>
<gene>
    <name evidence="1" type="primary">ycf34</name>
</gene>
<protein>
    <recommendedName>
        <fullName evidence="2">Ycf34</fullName>
    </recommendedName>
</protein>